<evidence type="ECO:0000256" key="1">
    <source>
        <dbReference type="ARBA" id="ARBA00004496"/>
    </source>
</evidence>
<name>A0ABW0XCU2_9ACTN</name>
<dbReference type="GO" id="GO:0008168">
    <property type="term" value="F:methyltransferase activity"/>
    <property type="evidence" value="ECO:0007669"/>
    <property type="project" value="UniProtKB-KW"/>
</dbReference>
<dbReference type="PANTHER" id="PTHR11579:SF0">
    <property type="entry name" value="PROTEIN-L-ISOASPARTATE(D-ASPARTATE) O-METHYLTRANSFERASE"/>
    <property type="match status" value="1"/>
</dbReference>
<evidence type="ECO:0000256" key="11">
    <source>
        <dbReference type="ARBA" id="ARBA00031350"/>
    </source>
</evidence>
<evidence type="ECO:0000313" key="13">
    <source>
        <dbReference type="Proteomes" id="UP001595975"/>
    </source>
</evidence>
<gene>
    <name evidence="12" type="ORF">ACFP3U_28655</name>
</gene>
<evidence type="ECO:0000256" key="4">
    <source>
        <dbReference type="ARBA" id="ARBA00013346"/>
    </source>
</evidence>
<evidence type="ECO:0000256" key="3">
    <source>
        <dbReference type="ARBA" id="ARBA00011890"/>
    </source>
</evidence>
<dbReference type="InterPro" id="IPR000682">
    <property type="entry name" value="PCMT"/>
</dbReference>
<evidence type="ECO:0000313" key="12">
    <source>
        <dbReference type="EMBL" id="MFC5666926.1"/>
    </source>
</evidence>
<keyword evidence="8" id="KW-0949">S-adenosyl-L-methionine</keyword>
<dbReference type="RefSeq" id="WP_380228612.1">
    <property type="nucleotide sequence ID" value="NZ_JBHSOF010000047.1"/>
</dbReference>
<dbReference type="InterPro" id="IPR029063">
    <property type="entry name" value="SAM-dependent_MTases_sf"/>
</dbReference>
<evidence type="ECO:0000256" key="2">
    <source>
        <dbReference type="ARBA" id="ARBA00005369"/>
    </source>
</evidence>
<evidence type="ECO:0000256" key="9">
    <source>
        <dbReference type="ARBA" id="ARBA00030757"/>
    </source>
</evidence>
<dbReference type="GO" id="GO:0032259">
    <property type="term" value="P:methylation"/>
    <property type="evidence" value="ECO:0007669"/>
    <property type="project" value="UniProtKB-KW"/>
</dbReference>
<reference evidence="13" key="1">
    <citation type="journal article" date="2019" name="Int. J. Syst. Evol. Microbiol.">
        <title>The Global Catalogue of Microorganisms (GCM) 10K type strain sequencing project: providing services to taxonomists for standard genome sequencing and annotation.</title>
        <authorList>
            <consortium name="The Broad Institute Genomics Platform"/>
            <consortium name="The Broad Institute Genome Sequencing Center for Infectious Disease"/>
            <person name="Wu L."/>
            <person name="Ma J."/>
        </authorList>
    </citation>
    <scope>NUCLEOTIDE SEQUENCE [LARGE SCALE GENOMIC DNA]</scope>
    <source>
        <strain evidence="13">CGMCC 4.1437</strain>
    </source>
</reference>
<protein>
    <recommendedName>
        <fullName evidence="4">Protein-L-isoaspartate O-methyltransferase</fullName>
        <ecNumber evidence="3">2.1.1.77</ecNumber>
    </recommendedName>
    <alternativeName>
        <fullName evidence="11">L-isoaspartyl protein carboxyl methyltransferase</fullName>
    </alternativeName>
    <alternativeName>
        <fullName evidence="9">Protein L-isoaspartyl methyltransferase</fullName>
    </alternativeName>
    <alternativeName>
        <fullName evidence="10">Protein-beta-aspartate methyltransferase</fullName>
    </alternativeName>
</protein>
<proteinExistence type="inferred from homology"/>
<dbReference type="EMBL" id="JBHSOF010000047">
    <property type="protein sequence ID" value="MFC5666926.1"/>
    <property type="molecule type" value="Genomic_DNA"/>
</dbReference>
<sequence>MDWQQPATELARTVAHPASGWYRHVAMVPRHLFVPNWFTPGPDGWTVAEGPPNPEQWFANAYADQTLVTRVGSLHADHVKAGATTTGRPTSSSTHPSLVVQMLRHGQLTTGARVLDVATGSGYSAALAAHRYGDQNVTSIDVDGYLCDAARDRLESIGLRPQVIAGDATADLPGEFDRIVSMVSVRRIPASWLAALRPGGRLVTTIADTGLIVTADKQPDGSALGRVEWDRAAFMTTRTGDDYPSLLDDLFTKVREQDGDKITESPFPTINVMAAWELWSLLTVTVPGVEHRISQAGDGALTAWMLHPDGSWARATSPAGADTATVHQSGAKRLWDELDRFRRWWLRDGSLPIYGARAEITADGSTTFSRSGWSATL</sequence>
<comment type="similarity">
    <text evidence="2">Belongs to the methyltransferase superfamily. L-isoaspartyl/D-aspartyl protein methyltransferase family.</text>
</comment>
<evidence type="ECO:0000256" key="5">
    <source>
        <dbReference type="ARBA" id="ARBA00022490"/>
    </source>
</evidence>
<keyword evidence="13" id="KW-1185">Reference proteome</keyword>
<dbReference type="Pfam" id="PF01135">
    <property type="entry name" value="PCMT"/>
    <property type="match status" value="1"/>
</dbReference>
<dbReference type="PANTHER" id="PTHR11579">
    <property type="entry name" value="PROTEIN-L-ISOASPARTATE O-METHYLTRANSFERASE"/>
    <property type="match status" value="1"/>
</dbReference>
<dbReference type="EC" id="2.1.1.77" evidence="3"/>
<evidence type="ECO:0000256" key="7">
    <source>
        <dbReference type="ARBA" id="ARBA00022679"/>
    </source>
</evidence>
<dbReference type="CDD" id="cd02440">
    <property type="entry name" value="AdoMet_MTases"/>
    <property type="match status" value="1"/>
</dbReference>
<keyword evidence="6 12" id="KW-0489">Methyltransferase</keyword>
<keyword evidence="5" id="KW-0963">Cytoplasm</keyword>
<keyword evidence="7" id="KW-0808">Transferase</keyword>
<comment type="caution">
    <text evidence="12">The sequence shown here is derived from an EMBL/GenBank/DDBJ whole genome shotgun (WGS) entry which is preliminary data.</text>
</comment>
<dbReference type="SUPFAM" id="SSF53335">
    <property type="entry name" value="S-adenosyl-L-methionine-dependent methyltransferases"/>
    <property type="match status" value="1"/>
</dbReference>
<evidence type="ECO:0000256" key="10">
    <source>
        <dbReference type="ARBA" id="ARBA00031323"/>
    </source>
</evidence>
<comment type="subcellular location">
    <subcellularLocation>
        <location evidence="1">Cytoplasm</location>
    </subcellularLocation>
</comment>
<evidence type="ECO:0000256" key="6">
    <source>
        <dbReference type="ARBA" id="ARBA00022603"/>
    </source>
</evidence>
<dbReference type="Proteomes" id="UP001595975">
    <property type="component" value="Unassembled WGS sequence"/>
</dbReference>
<dbReference type="Gene3D" id="3.40.50.150">
    <property type="entry name" value="Vaccinia Virus protein VP39"/>
    <property type="match status" value="1"/>
</dbReference>
<evidence type="ECO:0000256" key="8">
    <source>
        <dbReference type="ARBA" id="ARBA00022691"/>
    </source>
</evidence>
<organism evidence="12 13">
    <name type="scientific">Kitasatospora misakiensis</name>
    <dbReference type="NCBI Taxonomy" id="67330"/>
    <lineage>
        <taxon>Bacteria</taxon>
        <taxon>Bacillati</taxon>
        <taxon>Actinomycetota</taxon>
        <taxon>Actinomycetes</taxon>
        <taxon>Kitasatosporales</taxon>
        <taxon>Streptomycetaceae</taxon>
        <taxon>Kitasatospora</taxon>
    </lineage>
</organism>
<accession>A0ABW0XCU2</accession>